<evidence type="ECO:0000313" key="8">
    <source>
        <dbReference type="EMBL" id="WVZ15700.1"/>
    </source>
</evidence>
<dbReference type="SUPFAM" id="SSF54171">
    <property type="entry name" value="DNA-binding domain"/>
    <property type="match status" value="1"/>
</dbReference>
<dbReference type="PANTHER" id="PTHR12396">
    <property type="entry name" value="METHYL-CPG BINDING PROTEIN, MBD"/>
    <property type="match status" value="1"/>
</dbReference>
<dbReference type="PROSITE" id="PS50982">
    <property type="entry name" value="MBD"/>
    <property type="match status" value="1"/>
</dbReference>
<reference evidence="8 9" key="1">
    <citation type="journal article" date="2023" name="Life. Sci Alliance">
        <title>Evolutionary insights into 3D genome organization and epigenetic landscape of Vigna mungo.</title>
        <authorList>
            <person name="Junaid A."/>
            <person name="Singh B."/>
            <person name="Bhatia S."/>
        </authorList>
    </citation>
    <scope>NUCLEOTIDE SEQUENCE [LARGE SCALE GENOMIC DNA]</scope>
    <source>
        <strain evidence="8">Urdbean</strain>
    </source>
</reference>
<organism evidence="8 9">
    <name type="scientific">Vigna mungo</name>
    <name type="common">Black gram</name>
    <name type="synonym">Phaseolus mungo</name>
    <dbReference type="NCBI Taxonomy" id="3915"/>
    <lineage>
        <taxon>Eukaryota</taxon>
        <taxon>Viridiplantae</taxon>
        <taxon>Streptophyta</taxon>
        <taxon>Embryophyta</taxon>
        <taxon>Tracheophyta</taxon>
        <taxon>Spermatophyta</taxon>
        <taxon>Magnoliopsida</taxon>
        <taxon>eudicotyledons</taxon>
        <taxon>Gunneridae</taxon>
        <taxon>Pentapetalae</taxon>
        <taxon>rosids</taxon>
        <taxon>fabids</taxon>
        <taxon>Fabales</taxon>
        <taxon>Fabaceae</taxon>
        <taxon>Papilionoideae</taxon>
        <taxon>50 kb inversion clade</taxon>
        <taxon>NPAAA clade</taxon>
        <taxon>indigoferoid/millettioid clade</taxon>
        <taxon>Phaseoleae</taxon>
        <taxon>Vigna</taxon>
    </lineage>
</organism>
<comment type="subcellular location">
    <subcellularLocation>
        <location evidence="1">Nucleus</location>
    </subcellularLocation>
</comment>
<dbReference type="EMBL" id="CP144697">
    <property type="protein sequence ID" value="WVZ15700.1"/>
    <property type="molecule type" value="Genomic_DNA"/>
</dbReference>
<evidence type="ECO:0000256" key="4">
    <source>
        <dbReference type="ARBA" id="ARBA00023163"/>
    </source>
</evidence>
<dbReference type="PANTHER" id="PTHR12396:SF38">
    <property type="entry name" value="METHYL-CPG-BINDING DOMAIN-CONTAINING PROTEIN 7"/>
    <property type="match status" value="1"/>
</dbReference>
<dbReference type="GO" id="GO:0005634">
    <property type="term" value="C:nucleus"/>
    <property type="evidence" value="ECO:0007669"/>
    <property type="project" value="UniProtKB-SubCell"/>
</dbReference>
<name>A0AAQ3NUQ5_VIGMU</name>
<feature type="region of interest" description="Disordered" evidence="6">
    <location>
        <begin position="73"/>
        <end position="101"/>
    </location>
</feature>
<evidence type="ECO:0000313" key="9">
    <source>
        <dbReference type="Proteomes" id="UP001374535"/>
    </source>
</evidence>
<protein>
    <recommendedName>
        <fullName evidence="7">MBD domain-containing protein</fullName>
    </recommendedName>
</protein>
<gene>
    <name evidence="8" type="ORF">V8G54_013266</name>
</gene>
<feature type="compositionally biased region" description="Polar residues" evidence="6">
    <location>
        <begin position="86"/>
        <end position="96"/>
    </location>
</feature>
<dbReference type="Proteomes" id="UP001374535">
    <property type="component" value="Chromosome 4"/>
</dbReference>
<dbReference type="Pfam" id="PF01429">
    <property type="entry name" value="MBD"/>
    <property type="match status" value="1"/>
</dbReference>
<keyword evidence="4" id="KW-0804">Transcription</keyword>
<keyword evidence="9" id="KW-1185">Reference proteome</keyword>
<feature type="domain" description="MBD" evidence="7">
    <location>
        <begin position="15"/>
        <end position="83"/>
    </location>
</feature>
<keyword evidence="3" id="KW-0238">DNA-binding</keyword>
<dbReference type="InterPro" id="IPR001739">
    <property type="entry name" value="Methyl_CpG_DNA-bd"/>
</dbReference>
<evidence type="ECO:0000256" key="3">
    <source>
        <dbReference type="ARBA" id="ARBA00023125"/>
    </source>
</evidence>
<dbReference type="InterPro" id="IPR016177">
    <property type="entry name" value="DNA-bd_dom_sf"/>
</dbReference>
<evidence type="ECO:0000256" key="1">
    <source>
        <dbReference type="ARBA" id="ARBA00004123"/>
    </source>
</evidence>
<proteinExistence type="predicted"/>
<feature type="compositionally biased region" description="Basic and acidic residues" evidence="6">
    <location>
        <begin position="73"/>
        <end position="85"/>
    </location>
</feature>
<dbReference type="Gene3D" id="3.30.890.10">
    <property type="entry name" value="Methyl-cpg-binding Protein 2, Chain A"/>
    <property type="match status" value="1"/>
</dbReference>
<evidence type="ECO:0000256" key="5">
    <source>
        <dbReference type="ARBA" id="ARBA00023242"/>
    </source>
</evidence>
<accession>A0AAQ3NUQ5</accession>
<dbReference type="AlphaFoldDB" id="A0AAQ3NUQ5"/>
<keyword evidence="2" id="KW-0805">Transcription regulation</keyword>
<sequence>MSYKEDILNGVSSDLHVGVSSHFKLPEGWIVEEKARPSRPTHVDRYYYEPHTRRKFRSLSSVQKYLAQVAQETGDHDITETKISKDGNTSTNYTQSREGKQVAEKPSTPIAKFAVESEEKIVRGIRSCRNRAYSSPSQEEIVTPKSCKHSNQYAGKKPVKLDSQKKINFEKNNKAPVHNLTGSPPEKVSWVLSGPDGFWNPFVDGLAVPEAERLRWSEAFVQSLRNIRN</sequence>
<evidence type="ECO:0000256" key="6">
    <source>
        <dbReference type="SAM" id="MobiDB-lite"/>
    </source>
</evidence>
<evidence type="ECO:0000259" key="7">
    <source>
        <dbReference type="PROSITE" id="PS50982"/>
    </source>
</evidence>
<dbReference type="GO" id="GO:0003677">
    <property type="term" value="F:DNA binding"/>
    <property type="evidence" value="ECO:0007669"/>
    <property type="project" value="UniProtKB-KW"/>
</dbReference>
<keyword evidence="5" id="KW-0539">Nucleus</keyword>
<evidence type="ECO:0000256" key="2">
    <source>
        <dbReference type="ARBA" id="ARBA00023015"/>
    </source>
</evidence>